<proteinExistence type="inferred from homology"/>
<reference evidence="10 11" key="1">
    <citation type="submission" date="2024-04" db="EMBL/GenBank/DDBJ databases">
        <title>draft genome sequnece of Paenibacillus filicis.</title>
        <authorList>
            <person name="Kim D.-U."/>
        </authorList>
    </citation>
    <scope>NUCLEOTIDE SEQUENCE [LARGE SCALE GENOMIC DNA]</scope>
    <source>
        <strain evidence="10 11">KACC14197</strain>
    </source>
</reference>
<evidence type="ECO:0000256" key="3">
    <source>
        <dbReference type="ARBA" id="ARBA00022544"/>
    </source>
</evidence>
<feature type="domain" description="Spore germination GerAC-like C-terminal" evidence="8">
    <location>
        <begin position="194"/>
        <end position="342"/>
    </location>
</feature>
<comment type="caution">
    <text evidence="10">The sequence shown here is derived from an EMBL/GenBank/DDBJ whole genome shotgun (WGS) entry which is preliminary data.</text>
</comment>
<dbReference type="Proteomes" id="UP001469365">
    <property type="component" value="Unassembled WGS sequence"/>
</dbReference>
<dbReference type="PANTHER" id="PTHR35789">
    <property type="entry name" value="SPORE GERMINATION PROTEIN B3"/>
    <property type="match status" value="1"/>
</dbReference>
<keyword evidence="4" id="KW-0732">Signal</keyword>
<dbReference type="InterPro" id="IPR057336">
    <property type="entry name" value="GerAC_N"/>
</dbReference>
<keyword evidence="7" id="KW-0449">Lipoprotein</keyword>
<feature type="domain" description="Spore germination protein N-terminal" evidence="9">
    <location>
        <begin position="23"/>
        <end position="184"/>
    </location>
</feature>
<dbReference type="PROSITE" id="PS51257">
    <property type="entry name" value="PROKAR_LIPOPROTEIN"/>
    <property type="match status" value="1"/>
</dbReference>
<dbReference type="InterPro" id="IPR046953">
    <property type="entry name" value="Spore_GerAC-like_C"/>
</dbReference>
<dbReference type="EMBL" id="JBBPCC010000010">
    <property type="protein sequence ID" value="MEK8129502.1"/>
    <property type="molecule type" value="Genomic_DNA"/>
</dbReference>
<dbReference type="Pfam" id="PF05504">
    <property type="entry name" value="Spore_GerAC"/>
    <property type="match status" value="1"/>
</dbReference>
<evidence type="ECO:0000256" key="2">
    <source>
        <dbReference type="ARBA" id="ARBA00007886"/>
    </source>
</evidence>
<dbReference type="Gene3D" id="3.30.300.210">
    <property type="entry name" value="Nutrient germinant receptor protein C, domain 3"/>
    <property type="match status" value="1"/>
</dbReference>
<evidence type="ECO:0000313" key="10">
    <source>
        <dbReference type="EMBL" id="MEK8129502.1"/>
    </source>
</evidence>
<keyword evidence="11" id="KW-1185">Reference proteome</keyword>
<evidence type="ECO:0000256" key="6">
    <source>
        <dbReference type="ARBA" id="ARBA00023139"/>
    </source>
</evidence>
<evidence type="ECO:0000256" key="4">
    <source>
        <dbReference type="ARBA" id="ARBA00022729"/>
    </source>
</evidence>
<dbReference type="Pfam" id="PF25198">
    <property type="entry name" value="Spore_GerAC_N"/>
    <property type="match status" value="1"/>
</dbReference>
<gene>
    <name evidence="10" type="ORF">WMW72_16475</name>
</gene>
<evidence type="ECO:0000256" key="7">
    <source>
        <dbReference type="ARBA" id="ARBA00023288"/>
    </source>
</evidence>
<sequence>MSFRGGRILWILLLPMLLGGCWDVKDINKRYLPVVMGIDQEKTGNYKIILQVPTVEGGTQMLEGESASISKAVDLIRTKAEKSVDLVHLRLFLISENMARKGIKEVMDYAVRANDISIKSMVAIVHGDFEKTLYHQIKPTPEVSAYDYFSEESGWTPNVSINRVWEAYRSAYSYTEDFAIPLVEAGKRTLFNFSGSAIMRRDRMVGMLTPDETLINNVFQEKYTGGTIEITNEASVIIKKVSVRHHTDWLATGPSLTSMVYMNVVIAENKRNRTNQEVANDIERLLEKRSKAIFEKLGDLKADILGAGQLFRPRMSAGQLKDWKNVWFPKMKHTVTVKVNVLNNIDLKENVK</sequence>
<organism evidence="10 11">
    <name type="scientific">Paenibacillus filicis</name>
    <dbReference type="NCBI Taxonomy" id="669464"/>
    <lineage>
        <taxon>Bacteria</taxon>
        <taxon>Bacillati</taxon>
        <taxon>Bacillota</taxon>
        <taxon>Bacilli</taxon>
        <taxon>Bacillales</taxon>
        <taxon>Paenibacillaceae</taxon>
        <taxon>Paenibacillus</taxon>
    </lineage>
</organism>
<keyword evidence="6" id="KW-0564">Palmitate</keyword>
<accession>A0ABU9DKV8</accession>
<name>A0ABU9DKV8_9BACL</name>
<comment type="subcellular location">
    <subcellularLocation>
        <location evidence="1">Membrane</location>
        <topology evidence="1">Lipid-anchor</topology>
    </subcellularLocation>
</comment>
<dbReference type="NCBIfam" id="TIGR02887">
    <property type="entry name" value="spore_ger_x_C"/>
    <property type="match status" value="1"/>
</dbReference>
<protein>
    <submittedName>
        <fullName evidence="10">Ger(X)C family spore germination protein</fullName>
    </submittedName>
</protein>
<dbReference type="PANTHER" id="PTHR35789:SF1">
    <property type="entry name" value="SPORE GERMINATION PROTEIN B3"/>
    <property type="match status" value="1"/>
</dbReference>
<evidence type="ECO:0000256" key="5">
    <source>
        <dbReference type="ARBA" id="ARBA00023136"/>
    </source>
</evidence>
<dbReference type="InterPro" id="IPR008844">
    <property type="entry name" value="Spore_GerAC-like"/>
</dbReference>
<keyword evidence="5" id="KW-0472">Membrane</keyword>
<evidence type="ECO:0000313" key="11">
    <source>
        <dbReference type="Proteomes" id="UP001469365"/>
    </source>
</evidence>
<dbReference type="InterPro" id="IPR038501">
    <property type="entry name" value="Spore_GerAC_C_sf"/>
</dbReference>
<comment type="similarity">
    <text evidence="2">Belongs to the GerABKC lipoprotein family.</text>
</comment>
<evidence type="ECO:0000259" key="9">
    <source>
        <dbReference type="Pfam" id="PF25198"/>
    </source>
</evidence>
<evidence type="ECO:0000256" key="1">
    <source>
        <dbReference type="ARBA" id="ARBA00004635"/>
    </source>
</evidence>
<dbReference type="RefSeq" id="WP_341416612.1">
    <property type="nucleotide sequence ID" value="NZ_JBBPCC010000010.1"/>
</dbReference>
<evidence type="ECO:0000259" key="8">
    <source>
        <dbReference type="Pfam" id="PF05504"/>
    </source>
</evidence>
<keyword evidence="3" id="KW-0309">Germination</keyword>